<keyword evidence="4 6" id="KW-0418">Kinase</keyword>
<dbReference type="GO" id="GO:0005524">
    <property type="term" value="F:ATP binding"/>
    <property type="evidence" value="ECO:0007669"/>
    <property type="project" value="UniProtKB-KW"/>
</dbReference>
<dbReference type="NCBIfam" id="TIGR03705">
    <property type="entry name" value="poly_P_kin"/>
    <property type="match status" value="1"/>
</dbReference>
<protein>
    <recommendedName>
        <fullName evidence="6 7">Polyphosphate kinase</fullName>
        <ecNumber evidence="6 7">2.7.4.1</ecNumber>
    </recommendedName>
    <alternativeName>
        <fullName evidence="6">ATP-polyphosphate phosphotransferase</fullName>
    </alternativeName>
    <alternativeName>
        <fullName evidence="6">Polyphosphoric acid kinase</fullName>
    </alternativeName>
</protein>
<feature type="domain" description="Polyphosphate kinase N-terminal" evidence="9">
    <location>
        <begin position="118"/>
        <end position="223"/>
    </location>
</feature>
<dbReference type="Pfam" id="PF13089">
    <property type="entry name" value="PP_kinase_N"/>
    <property type="match status" value="1"/>
</dbReference>
<dbReference type="Pfam" id="PF02503">
    <property type="entry name" value="PP_kinase"/>
    <property type="match status" value="1"/>
</dbReference>
<dbReference type="NCBIfam" id="NF003917">
    <property type="entry name" value="PRK05443.1-1"/>
    <property type="match status" value="1"/>
</dbReference>
<dbReference type="CDD" id="cd09168">
    <property type="entry name" value="PLDc_PaPPK1_C2_like"/>
    <property type="match status" value="1"/>
</dbReference>
<dbReference type="SUPFAM" id="SSF56024">
    <property type="entry name" value="Phospholipase D/nuclease"/>
    <property type="match status" value="2"/>
</dbReference>
<evidence type="ECO:0000256" key="5">
    <source>
        <dbReference type="ARBA" id="ARBA00022840"/>
    </source>
</evidence>
<dbReference type="InterPro" id="IPR036832">
    <property type="entry name" value="PPK_N_dom_sf"/>
</dbReference>
<proteinExistence type="inferred from homology"/>
<dbReference type="SUPFAM" id="SSF140356">
    <property type="entry name" value="PPK N-terminal domain-like"/>
    <property type="match status" value="1"/>
</dbReference>
<evidence type="ECO:0000256" key="2">
    <source>
        <dbReference type="ARBA" id="ARBA00022679"/>
    </source>
</evidence>
<dbReference type="GO" id="GO:0006799">
    <property type="term" value="P:polyphosphate biosynthetic process"/>
    <property type="evidence" value="ECO:0007669"/>
    <property type="project" value="UniProtKB-UniRule"/>
</dbReference>
<evidence type="ECO:0000313" key="13">
    <source>
        <dbReference type="Proteomes" id="UP000078228"/>
    </source>
</evidence>
<evidence type="ECO:0000259" key="10">
    <source>
        <dbReference type="Pfam" id="PF13090"/>
    </source>
</evidence>
<comment type="caution">
    <text evidence="12">The sequence shown here is derived from an EMBL/GenBank/DDBJ whole genome shotgun (WGS) entry which is preliminary data.</text>
</comment>
<feature type="domain" description="Polyphosphate kinase C-terminal" evidence="11">
    <location>
        <begin position="443"/>
        <end position="607"/>
    </location>
</feature>
<feature type="binding site" evidence="6">
    <location>
        <position position="156"/>
    </location>
    <ligand>
        <name>ATP</name>
        <dbReference type="ChEBI" id="CHEBI:30616"/>
    </ligand>
</feature>
<dbReference type="CDD" id="cd09165">
    <property type="entry name" value="PLDc_PaPPK1_C1_like"/>
    <property type="match status" value="1"/>
</dbReference>
<evidence type="ECO:0000256" key="7">
    <source>
        <dbReference type="RuleBase" id="RU003800"/>
    </source>
</evidence>
<evidence type="ECO:0000313" key="12">
    <source>
        <dbReference type="EMBL" id="OAU94425.1"/>
    </source>
</evidence>
<dbReference type="Pfam" id="PF13090">
    <property type="entry name" value="PP_kinase_C"/>
    <property type="match status" value="1"/>
</dbReference>
<dbReference type="HAMAP" id="MF_00347">
    <property type="entry name" value="Polyphosphate_kinase"/>
    <property type="match status" value="1"/>
</dbReference>
<dbReference type="PANTHER" id="PTHR30218:SF0">
    <property type="entry name" value="POLYPHOSPHATE KINASE"/>
    <property type="match status" value="1"/>
</dbReference>
<evidence type="ECO:0000259" key="11">
    <source>
        <dbReference type="Pfam" id="PF17941"/>
    </source>
</evidence>
<evidence type="ECO:0000259" key="9">
    <source>
        <dbReference type="Pfam" id="PF13089"/>
    </source>
</evidence>
<evidence type="ECO:0000256" key="3">
    <source>
        <dbReference type="ARBA" id="ARBA00022741"/>
    </source>
</evidence>
<dbReference type="InterPro" id="IPR003414">
    <property type="entry name" value="PP_kinase"/>
</dbReference>
<evidence type="ECO:0000259" key="8">
    <source>
        <dbReference type="Pfam" id="PF02503"/>
    </source>
</evidence>
<evidence type="ECO:0000256" key="4">
    <source>
        <dbReference type="ARBA" id="ARBA00022777"/>
    </source>
</evidence>
<accession>A0A198UDE1</accession>
<dbReference type="NCBIfam" id="NF003921">
    <property type="entry name" value="PRK05443.2-2"/>
    <property type="match status" value="1"/>
</dbReference>
<dbReference type="GO" id="GO:0046872">
    <property type="term" value="F:metal ion binding"/>
    <property type="evidence" value="ECO:0007669"/>
    <property type="project" value="UniProtKB-KW"/>
</dbReference>
<keyword evidence="1 6" id="KW-0597">Phosphoprotein</keyword>
<feature type="domain" description="Polyphosphate kinase middle" evidence="8">
    <location>
        <begin position="232"/>
        <end position="412"/>
    </location>
</feature>
<feature type="binding site" evidence="6">
    <location>
        <position position="487"/>
    </location>
    <ligand>
        <name>Mg(2+)</name>
        <dbReference type="ChEBI" id="CHEBI:18420"/>
    </ligand>
</feature>
<dbReference type="Pfam" id="PF17941">
    <property type="entry name" value="PP_kinase_C_1"/>
    <property type="match status" value="1"/>
</dbReference>
<comment type="cofactor">
    <cofactor evidence="6">
        <name>Mg(2+)</name>
        <dbReference type="ChEBI" id="CHEBI:18420"/>
    </cofactor>
</comment>
<dbReference type="Proteomes" id="UP000078228">
    <property type="component" value="Unassembled WGS sequence"/>
</dbReference>
<dbReference type="GO" id="GO:0009358">
    <property type="term" value="C:polyphosphate kinase complex"/>
    <property type="evidence" value="ECO:0007669"/>
    <property type="project" value="InterPro"/>
</dbReference>
<dbReference type="EMBL" id="LXHC01000028">
    <property type="protein sequence ID" value="OAU94425.1"/>
    <property type="molecule type" value="Genomic_DNA"/>
</dbReference>
<keyword evidence="5 6" id="KW-0067">ATP-binding</keyword>
<dbReference type="AlphaFoldDB" id="A0A198UDE1"/>
<dbReference type="PATRIC" id="fig|480.237.peg.364"/>
<keyword evidence="13" id="KW-1185">Reference proteome</keyword>
<dbReference type="PANTHER" id="PTHR30218">
    <property type="entry name" value="POLYPHOSPHATE KINASE"/>
    <property type="match status" value="1"/>
</dbReference>
<dbReference type="Gene3D" id="3.30.1840.10">
    <property type="entry name" value="Polyphosphate kinase middle domain"/>
    <property type="match status" value="1"/>
</dbReference>
<feature type="binding site" evidence="6">
    <location>
        <position position="676"/>
    </location>
    <ligand>
        <name>ATP</name>
        <dbReference type="ChEBI" id="CHEBI:30616"/>
    </ligand>
</feature>
<evidence type="ECO:0000256" key="6">
    <source>
        <dbReference type="HAMAP-Rule" id="MF_00347"/>
    </source>
</evidence>
<comment type="function">
    <text evidence="6 7">Catalyzes the reversible transfer of the terminal phosphate of ATP to form a long-chain polyphosphate (polyP).</text>
</comment>
<sequence length="795" mass="89843">MNHQFRLQALYTSIRQILATFREYAMINTMNDVNQANQADTNKPTDQFDQTNQNTQIYQPEQLDQVEQSAQSYSSPIALGELDLADAPVPVSEPVAKSHLTQIDHLFDEKGGFTPECYINRDLSALRFQLRVLAQAANPNHPLLERMFFLTIFSSNLDEFFEIRVAGLLQKMKQGDQVSSLDGRKPSEILQIISDIAHGAVAQQYQILNDEILPELAKHEIRYLRRDELDAEQRAWLREYFLSQVKPVLTPISIDPAHPFPRLVNKSLNFIISLEGKDAFGRDINRAIVPAPRSLPRVIRLPDEITDGKEHHVMLSAVIHEHVNELFLGMKVTGCYQFRLTRNADLALADDVDDIAKALEGELDNRRFGQEVRLEVTTNCPQEICDFLLDEFELDESQLYRVNGPVNLTRLLTSFDRPELKFKPFTPAMPKAFRDIDMSSAGSMFAAISRQDVLVHHPFHTFNPVINLLWQAANDPNVLAIKQTIYRSGVNSEIVQALAAAARSGKEVTAVIELRARFDEASNIAVANMLQEAGAVVVYGIVGYKTHAKMMLIVRRENGKIRRYVHLGTGNYHAGNAKAYTDYGLFTANAEVTEDVAGVFQQLTGMGRPLPSKQILHAPFTLHNTLMRLIDDEIAHVKAGKKGRIIMKFNALTERKIINKLYEASIAGVQIDLIVRSICCLRPQVVGLSENIRVRSIVGRFLEHTRVYYFANGGEERLYCSSADLMDRNLLHRVEVAFPVLDKKIFKKIYEDGLMNYLKDDVQAWELLGDGKWQPLLVSGGTHDAQKTLLEKITL</sequence>
<keyword evidence="3 6" id="KW-0547">Nucleotide-binding</keyword>
<comment type="similarity">
    <text evidence="6 7">Belongs to the polyphosphate kinase 1 (PPK1) family.</text>
</comment>
<dbReference type="GO" id="GO:0008976">
    <property type="term" value="F:polyphosphate kinase activity"/>
    <property type="evidence" value="ECO:0007669"/>
    <property type="project" value="UniProtKB-UniRule"/>
</dbReference>
<feature type="domain" description="Polyphosphate kinase C-terminal" evidence="10">
    <location>
        <begin position="617"/>
        <end position="775"/>
    </location>
</feature>
<feature type="active site" description="Phosphohistidine intermediate" evidence="6">
    <location>
        <position position="547"/>
    </location>
</feature>
<comment type="catalytic activity">
    <reaction evidence="6 7">
        <text>[phosphate](n) + ATP = [phosphate](n+1) + ADP</text>
        <dbReference type="Rhea" id="RHEA:19573"/>
        <dbReference type="Rhea" id="RHEA-COMP:9859"/>
        <dbReference type="Rhea" id="RHEA-COMP:14280"/>
        <dbReference type="ChEBI" id="CHEBI:16838"/>
        <dbReference type="ChEBI" id="CHEBI:30616"/>
        <dbReference type="ChEBI" id="CHEBI:456216"/>
        <dbReference type="EC" id="2.7.4.1"/>
    </reaction>
</comment>
<feature type="binding site" evidence="6">
    <location>
        <position position="580"/>
    </location>
    <ligand>
        <name>ATP</name>
        <dbReference type="ChEBI" id="CHEBI:30616"/>
    </ligand>
</feature>
<dbReference type="EC" id="2.7.4.1" evidence="6 7"/>
<dbReference type="SUPFAM" id="SSF143724">
    <property type="entry name" value="PHP14-like"/>
    <property type="match status" value="1"/>
</dbReference>
<dbReference type="RefSeq" id="WP_413771669.1">
    <property type="nucleotide sequence ID" value="NZ_LXHB01000098.1"/>
</dbReference>
<dbReference type="InterPro" id="IPR025198">
    <property type="entry name" value="PPK_N_dom"/>
</dbReference>
<dbReference type="Gene3D" id="1.20.58.310">
    <property type="entry name" value="Polyphosphate kinase N-terminal domain"/>
    <property type="match status" value="1"/>
</dbReference>
<organism evidence="12 13">
    <name type="scientific">Moraxella catarrhalis</name>
    <name type="common">Branhamella catarrhalis</name>
    <dbReference type="NCBI Taxonomy" id="480"/>
    <lineage>
        <taxon>Bacteria</taxon>
        <taxon>Pseudomonadati</taxon>
        <taxon>Pseudomonadota</taxon>
        <taxon>Gammaproteobacteria</taxon>
        <taxon>Moraxellales</taxon>
        <taxon>Moraxellaceae</taxon>
        <taxon>Moraxella</taxon>
    </lineage>
</organism>
<dbReference type="NCBIfam" id="NF003918">
    <property type="entry name" value="PRK05443.1-2"/>
    <property type="match status" value="1"/>
</dbReference>
<dbReference type="PIRSF" id="PIRSF015589">
    <property type="entry name" value="PP_kinase"/>
    <property type="match status" value="1"/>
</dbReference>
<feature type="binding site" evidence="6">
    <location>
        <position position="517"/>
    </location>
    <ligand>
        <name>Mg(2+)</name>
        <dbReference type="ChEBI" id="CHEBI:18420"/>
    </ligand>
</feature>
<reference evidence="12 13" key="1">
    <citation type="journal article" date="2016" name="Genome Biol. Evol.">
        <title>Comparative Genomic Analyses of the Moraxella catarrhalis Serosensitive and Seroresistant Lineages Demonstrate Their Independent Evolution.</title>
        <authorList>
            <person name="Earl J.P."/>
            <person name="de Vries S.P."/>
            <person name="Ahmed A."/>
            <person name="Powell E."/>
            <person name="Schultz M.P."/>
            <person name="Hermans P.W."/>
            <person name="Hill D.J."/>
            <person name="Zhou Z."/>
            <person name="Constantinidou C.I."/>
            <person name="Hu F.Z."/>
            <person name="Bootsma H.J."/>
            <person name="Ehrlich G.D."/>
        </authorList>
    </citation>
    <scope>NUCLEOTIDE SEQUENCE [LARGE SCALE GENOMIC DNA]</scope>
    <source>
        <strain evidence="12 13">Z7542</strain>
    </source>
</reference>
<evidence type="ECO:0000256" key="1">
    <source>
        <dbReference type="ARBA" id="ARBA00022553"/>
    </source>
</evidence>
<keyword evidence="6" id="KW-0460">Magnesium</keyword>
<gene>
    <name evidence="6" type="primary">ppk</name>
    <name evidence="12" type="ORF">AO384_1782</name>
</gene>
<dbReference type="InterPro" id="IPR036830">
    <property type="entry name" value="PP_kinase_middle_dom_sf"/>
</dbReference>
<dbReference type="InterPro" id="IPR024953">
    <property type="entry name" value="PP_kinase_middle"/>
</dbReference>
<comment type="PTM">
    <text evidence="6 7">An intermediate of this reaction is the autophosphorylated ppk in which a phosphate is covalently linked to a histidine residue through a N-P bond.</text>
</comment>
<dbReference type="InterPro" id="IPR025200">
    <property type="entry name" value="PPK_C_dom2"/>
</dbReference>
<feature type="binding site" evidence="6">
    <location>
        <position position="704"/>
    </location>
    <ligand>
        <name>ATP</name>
        <dbReference type="ChEBI" id="CHEBI:30616"/>
    </ligand>
</feature>
<keyword evidence="2 6" id="KW-0808">Transferase</keyword>
<keyword evidence="6" id="KW-0479">Metal-binding</keyword>
<name>A0A198UDE1_MORCA</name>
<dbReference type="Gene3D" id="3.30.870.10">
    <property type="entry name" value="Endonuclease Chain A"/>
    <property type="match status" value="2"/>
</dbReference>
<dbReference type="InterPro" id="IPR041108">
    <property type="entry name" value="PP_kinase_C_1"/>
</dbReference>